<keyword evidence="3" id="KW-0862">Zinc</keyword>
<dbReference type="PROSITE" id="PS50966">
    <property type="entry name" value="ZF_SWIM"/>
    <property type="match status" value="1"/>
</dbReference>
<dbReference type="Pfam" id="PF04434">
    <property type="entry name" value="SWIM"/>
    <property type="match status" value="1"/>
</dbReference>
<feature type="domain" description="SWIM-type" evidence="5">
    <location>
        <begin position="593"/>
        <end position="625"/>
    </location>
</feature>
<reference evidence="6" key="1">
    <citation type="submission" date="2020-08" db="EMBL/GenBank/DDBJ databases">
        <title>Plant Genome Project.</title>
        <authorList>
            <person name="Zhang R.-G."/>
        </authorList>
    </citation>
    <scope>NUCLEOTIDE SEQUENCE</scope>
    <source>
        <strain evidence="6">WSP0</strain>
        <tissue evidence="6">Leaf</tissue>
    </source>
</reference>
<dbReference type="Pfam" id="PF10551">
    <property type="entry name" value="MULE"/>
    <property type="match status" value="1"/>
</dbReference>
<dbReference type="SMART" id="SM00575">
    <property type="entry name" value="ZnF_PMZ"/>
    <property type="match status" value="1"/>
</dbReference>
<dbReference type="PANTHER" id="PTHR31973:SF187">
    <property type="entry name" value="MUTATOR TRANSPOSASE MUDRA PROTEIN"/>
    <property type="match status" value="1"/>
</dbReference>
<dbReference type="Proteomes" id="UP000823749">
    <property type="component" value="Chromosome 10"/>
</dbReference>
<dbReference type="GO" id="GO:0008270">
    <property type="term" value="F:zinc ion binding"/>
    <property type="evidence" value="ECO:0007669"/>
    <property type="project" value="UniProtKB-KW"/>
</dbReference>
<proteinExistence type="predicted"/>
<protein>
    <recommendedName>
        <fullName evidence="5">SWIM-type domain-containing protein</fullName>
    </recommendedName>
</protein>
<dbReference type="InterPro" id="IPR018289">
    <property type="entry name" value="MULE_transposase_dom"/>
</dbReference>
<accession>A0AAV6IP62</accession>
<evidence type="ECO:0000256" key="3">
    <source>
        <dbReference type="ARBA" id="ARBA00022833"/>
    </source>
</evidence>
<dbReference type="Pfam" id="PF03108">
    <property type="entry name" value="DBD_Tnp_Mut"/>
    <property type="match status" value="1"/>
</dbReference>
<dbReference type="AlphaFoldDB" id="A0AAV6IP62"/>
<evidence type="ECO:0000256" key="1">
    <source>
        <dbReference type="ARBA" id="ARBA00022723"/>
    </source>
</evidence>
<evidence type="ECO:0000256" key="2">
    <source>
        <dbReference type="ARBA" id="ARBA00022771"/>
    </source>
</evidence>
<dbReference type="InterPro" id="IPR007527">
    <property type="entry name" value="Znf_SWIM"/>
</dbReference>
<gene>
    <name evidence="6" type="ORF">RHGRI_030187</name>
</gene>
<sequence length="714" mass="81447">MASELIMMCRHADKFAAIRITRGQDFGTLVQKICERWSDLDPESVIMNYSLVGEEDMILDNDDDMVTMFGLAQSRGLEDIMVNVKDGAKDFTNDTIEVGNKKSDIASSSKGKQVIVYEDEDVIPQFCSHKKVKLLTSDWSEGITTVGQIFEGGALEFKSVLRKYAIERGCEYALAKNDKVRVTAQCKYRADKGCMWHVHARICPGNEYFYIKGMDLVHICGVAVRTLNNPHATAKLVTNLVGDDVRAKHQTRPVDVVKVIKKNYGLNISYHQAWWGIEKARGQVFGDYVKSFSSLKWYIGAAKSSNPGSHIELESDDETKRFKRVFVAFGACLNGFNHCRPLIFLDAAHLKGRYRGTILGATGKNGNQGIYPICFAVVDSETYENWRWFLEHLRLVLAPGRNITFISDRHMGLLMARRDIFPESGHGYCLLHLKRNLRDHLKGTTRAHRERMVSLFVRCAYAPTREIFHQTMSSLVSFGGYRVNEFLTNLHYENWSNAFFRGQRYGEMTSNVAESFNSWIEEERHLPITTLVDALRLKIMNMLSERRDESRKWVGKVCPEMDKRLRASFNESRTWVVSAAGDGVYEVHSFPNVTVDINRRICSCQSWQLTGFPCAHSVVVLASCGKDITDYVDPYYFTQTFCAAYSYSIQPIPTVWMPERPIEEDFLLPPLCKKPPGRPRNKRIPSRGENVSLIRCGRCHKMGKHNRKSCKEAM</sequence>
<name>A0AAV6IP62_9ERIC</name>
<keyword evidence="2 4" id="KW-0863">Zinc-finger</keyword>
<evidence type="ECO:0000313" key="7">
    <source>
        <dbReference type="Proteomes" id="UP000823749"/>
    </source>
</evidence>
<dbReference type="EMBL" id="JACTNZ010000010">
    <property type="protein sequence ID" value="KAG5529720.1"/>
    <property type="molecule type" value="Genomic_DNA"/>
</dbReference>
<evidence type="ECO:0000313" key="6">
    <source>
        <dbReference type="EMBL" id="KAG5529720.1"/>
    </source>
</evidence>
<evidence type="ECO:0000256" key="4">
    <source>
        <dbReference type="PROSITE-ProRule" id="PRU00325"/>
    </source>
</evidence>
<keyword evidence="1" id="KW-0479">Metal-binding</keyword>
<dbReference type="InterPro" id="IPR006564">
    <property type="entry name" value="Znf_PMZ"/>
</dbReference>
<organism evidence="6 7">
    <name type="scientific">Rhododendron griersonianum</name>
    <dbReference type="NCBI Taxonomy" id="479676"/>
    <lineage>
        <taxon>Eukaryota</taxon>
        <taxon>Viridiplantae</taxon>
        <taxon>Streptophyta</taxon>
        <taxon>Embryophyta</taxon>
        <taxon>Tracheophyta</taxon>
        <taxon>Spermatophyta</taxon>
        <taxon>Magnoliopsida</taxon>
        <taxon>eudicotyledons</taxon>
        <taxon>Gunneridae</taxon>
        <taxon>Pentapetalae</taxon>
        <taxon>asterids</taxon>
        <taxon>Ericales</taxon>
        <taxon>Ericaceae</taxon>
        <taxon>Ericoideae</taxon>
        <taxon>Rhodoreae</taxon>
        <taxon>Rhododendron</taxon>
    </lineage>
</organism>
<evidence type="ECO:0000259" key="5">
    <source>
        <dbReference type="PROSITE" id="PS50966"/>
    </source>
</evidence>
<dbReference type="PANTHER" id="PTHR31973">
    <property type="entry name" value="POLYPROTEIN, PUTATIVE-RELATED"/>
    <property type="match status" value="1"/>
</dbReference>
<keyword evidence="7" id="KW-1185">Reference proteome</keyword>
<comment type="caution">
    <text evidence="6">The sequence shown here is derived from an EMBL/GenBank/DDBJ whole genome shotgun (WGS) entry which is preliminary data.</text>
</comment>
<dbReference type="InterPro" id="IPR004332">
    <property type="entry name" value="Transposase_MuDR"/>
</dbReference>